<dbReference type="RefSeq" id="WP_083169930.1">
    <property type="nucleotide sequence ID" value="NZ_MVHF01000055.1"/>
</dbReference>
<proteinExistence type="predicted"/>
<dbReference type="EMBL" id="MVHF01000055">
    <property type="protein sequence ID" value="ORA24913.1"/>
    <property type="molecule type" value="Genomic_DNA"/>
</dbReference>
<dbReference type="Proteomes" id="UP000192448">
    <property type="component" value="Unassembled WGS sequence"/>
</dbReference>
<evidence type="ECO:0000313" key="1">
    <source>
        <dbReference type="EMBL" id="ORA24913.1"/>
    </source>
</evidence>
<gene>
    <name evidence="1" type="ORF">BST13_33630</name>
</gene>
<comment type="caution">
    <text evidence="1">The sequence shown here is derived from an EMBL/GenBank/DDBJ whole genome shotgun (WGS) entry which is preliminary data.</text>
</comment>
<dbReference type="AlphaFoldDB" id="A0A1X0A4B3"/>
<organism evidence="1 2">
    <name type="scientific">Mycobacterium aquaticum</name>
    <dbReference type="NCBI Taxonomy" id="1927124"/>
    <lineage>
        <taxon>Bacteria</taxon>
        <taxon>Bacillati</taxon>
        <taxon>Actinomycetota</taxon>
        <taxon>Actinomycetes</taxon>
        <taxon>Mycobacteriales</taxon>
        <taxon>Mycobacteriaceae</taxon>
        <taxon>Mycobacterium</taxon>
    </lineage>
</organism>
<evidence type="ECO:0000313" key="2">
    <source>
        <dbReference type="Proteomes" id="UP000192448"/>
    </source>
</evidence>
<reference evidence="1 2" key="1">
    <citation type="submission" date="2017-02" db="EMBL/GenBank/DDBJ databases">
        <title>The new phylogeny of genus Mycobacterium.</title>
        <authorList>
            <person name="Tortoli E."/>
            <person name="Trovato A."/>
            <person name="Cirillo D.M."/>
        </authorList>
    </citation>
    <scope>NUCLEOTIDE SEQUENCE [LARGE SCALE GENOMIC DNA]</scope>
    <source>
        <strain evidence="1 2">RW6</strain>
    </source>
</reference>
<protein>
    <submittedName>
        <fullName evidence="1">Uncharacterized protein</fullName>
    </submittedName>
</protein>
<dbReference type="STRING" id="1927124.BST13_33630"/>
<name>A0A1X0A4B3_9MYCO</name>
<keyword evidence="2" id="KW-1185">Reference proteome</keyword>
<sequence>MRLPGLDARDLNPVHCCVCVNIGDQTRKAETIVAGYAVCVDHSVGLDEVSSLREYIELRRSAFGR</sequence>
<accession>A0A1X0A4B3</accession>